<feature type="compositionally biased region" description="Polar residues" evidence="1">
    <location>
        <begin position="36"/>
        <end position="52"/>
    </location>
</feature>
<dbReference type="PANTHER" id="PTHR35469">
    <property type="entry name" value="TRANSMEMBRANE PROTEIN"/>
    <property type="match status" value="1"/>
</dbReference>
<name>A0ABD3AEA1_9GENT</name>
<evidence type="ECO:0000256" key="1">
    <source>
        <dbReference type="SAM" id="MobiDB-lite"/>
    </source>
</evidence>
<gene>
    <name evidence="2" type="ORF">ACH5RR_008102</name>
</gene>
<dbReference type="Proteomes" id="UP001630127">
    <property type="component" value="Unassembled WGS sequence"/>
</dbReference>
<proteinExistence type="predicted"/>
<organism evidence="2 3">
    <name type="scientific">Cinchona calisaya</name>
    <dbReference type="NCBI Taxonomy" id="153742"/>
    <lineage>
        <taxon>Eukaryota</taxon>
        <taxon>Viridiplantae</taxon>
        <taxon>Streptophyta</taxon>
        <taxon>Embryophyta</taxon>
        <taxon>Tracheophyta</taxon>
        <taxon>Spermatophyta</taxon>
        <taxon>Magnoliopsida</taxon>
        <taxon>eudicotyledons</taxon>
        <taxon>Gunneridae</taxon>
        <taxon>Pentapetalae</taxon>
        <taxon>asterids</taxon>
        <taxon>lamiids</taxon>
        <taxon>Gentianales</taxon>
        <taxon>Rubiaceae</taxon>
        <taxon>Cinchonoideae</taxon>
        <taxon>Cinchoneae</taxon>
        <taxon>Cinchona</taxon>
    </lineage>
</organism>
<accession>A0ABD3AEA1</accession>
<keyword evidence="3" id="KW-1185">Reference proteome</keyword>
<feature type="compositionally biased region" description="Polar residues" evidence="1">
    <location>
        <begin position="69"/>
        <end position="81"/>
    </location>
</feature>
<dbReference type="PANTHER" id="PTHR35469:SF5">
    <property type="entry name" value="TRANSMEMBRANE PROTEIN"/>
    <property type="match status" value="1"/>
</dbReference>
<evidence type="ECO:0000313" key="2">
    <source>
        <dbReference type="EMBL" id="KAL3528780.1"/>
    </source>
</evidence>
<feature type="region of interest" description="Disordered" evidence="1">
    <location>
        <begin position="69"/>
        <end position="92"/>
    </location>
</feature>
<protein>
    <submittedName>
        <fullName evidence="2">Uncharacterized protein</fullName>
    </submittedName>
</protein>
<evidence type="ECO:0000313" key="3">
    <source>
        <dbReference type="Proteomes" id="UP001630127"/>
    </source>
</evidence>
<comment type="caution">
    <text evidence="2">The sequence shown here is derived from an EMBL/GenBank/DDBJ whole genome shotgun (WGS) entry which is preliminary data.</text>
</comment>
<feature type="region of interest" description="Disordered" evidence="1">
    <location>
        <begin position="22"/>
        <end position="54"/>
    </location>
</feature>
<reference evidence="2 3" key="1">
    <citation type="submission" date="2024-11" db="EMBL/GenBank/DDBJ databases">
        <title>A near-complete genome assembly of Cinchona calisaya.</title>
        <authorList>
            <person name="Lian D.C."/>
            <person name="Zhao X.W."/>
            <person name="Wei L."/>
        </authorList>
    </citation>
    <scope>NUCLEOTIDE SEQUENCE [LARGE SCALE GENOMIC DNA]</scope>
    <source>
        <tissue evidence="2">Nenye</tissue>
    </source>
</reference>
<sequence length="216" mass="24407">MEREERRRRIVERGSDRLALITGQIHNLESPPLTPSPKSHNNNYSHTRNQSAPAAVNPIVSNDLSFSQDDQEYYQSPQQPHLNEEKQDSSATFNKEAQFSATDTRITTKASDDHAEIFLKSSSSVIAYANLPRHIVKSKSLIASRPLYVLLLSDIMIVILRISSSKQRGYGKIDVKKKEAKNLKQNGSNNNVIHWDEAIKLRLEVLGMLATLLNLF</sequence>
<dbReference type="EMBL" id="JBJUIK010000004">
    <property type="protein sequence ID" value="KAL3528780.1"/>
    <property type="molecule type" value="Genomic_DNA"/>
</dbReference>
<dbReference type="AlphaFoldDB" id="A0ABD3AEA1"/>